<evidence type="ECO:0000313" key="10">
    <source>
        <dbReference type="Proteomes" id="UP000237631"/>
    </source>
</evidence>
<keyword evidence="4 7" id="KW-1133">Transmembrane helix</keyword>
<organism evidence="9 10">
    <name type="scientific">Cercospora berteroae</name>
    <dbReference type="NCBI Taxonomy" id="357750"/>
    <lineage>
        <taxon>Eukaryota</taxon>
        <taxon>Fungi</taxon>
        <taxon>Dikarya</taxon>
        <taxon>Ascomycota</taxon>
        <taxon>Pezizomycotina</taxon>
        <taxon>Dothideomycetes</taxon>
        <taxon>Dothideomycetidae</taxon>
        <taxon>Mycosphaerellales</taxon>
        <taxon>Mycosphaerellaceae</taxon>
        <taxon>Cercospora</taxon>
    </lineage>
</organism>
<feature type="compositionally biased region" description="Polar residues" evidence="6">
    <location>
        <begin position="652"/>
        <end position="667"/>
    </location>
</feature>
<feature type="domain" description="Major facilitator superfamily (MFS) profile" evidence="8">
    <location>
        <begin position="15"/>
        <end position="509"/>
    </location>
</feature>
<evidence type="ECO:0000313" key="9">
    <source>
        <dbReference type="EMBL" id="PPJ51381.1"/>
    </source>
</evidence>
<feature type="transmembrane region" description="Helical" evidence="7">
    <location>
        <begin position="484"/>
        <end position="505"/>
    </location>
</feature>
<evidence type="ECO:0000256" key="7">
    <source>
        <dbReference type="SAM" id="Phobius"/>
    </source>
</evidence>
<reference evidence="10" key="1">
    <citation type="journal article" date="2017" name="bioRxiv">
        <title>Conservation of a gene cluster reveals novel cercosporin biosynthetic mechanisms and extends production to the genus Colletotrichum.</title>
        <authorList>
            <person name="de Jonge R."/>
            <person name="Ebert M.K."/>
            <person name="Huitt-Roehl C.R."/>
            <person name="Pal P."/>
            <person name="Suttle J.C."/>
            <person name="Spanner R.E."/>
            <person name="Neubauer J.D."/>
            <person name="Jurick W.M.II."/>
            <person name="Stott K.A."/>
            <person name="Secor G.A."/>
            <person name="Thomma B.P.H.J."/>
            <person name="Van de Peer Y."/>
            <person name="Townsend C.A."/>
            <person name="Bolton M.D."/>
        </authorList>
    </citation>
    <scope>NUCLEOTIDE SEQUENCE [LARGE SCALE GENOMIC DNA]</scope>
    <source>
        <strain evidence="10">CBS538.71</strain>
    </source>
</reference>
<keyword evidence="3 7" id="KW-0812">Transmembrane</keyword>
<evidence type="ECO:0000256" key="2">
    <source>
        <dbReference type="ARBA" id="ARBA00022448"/>
    </source>
</evidence>
<feature type="transmembrane region" description="Helical" evidence="7">
    <location>
        <begin position="299"/>
        <end position="316"/>
    </location>
</feature>
<evidence type="ECO:0000256" key="1">
    <source>
        <dbReference type="ARBA" id="ARBA00004141"/>
    </source>
</evidence>
<dbReference type="Pfam" id="PF07690">
    <property type="entry name" value="MFS_1"/>
    <property type="match status" value="2"/>
</dbReference>
<evidence type="ECO:0000256" key="4">
    <source>
        <dbReference type="ARBA" id="ARBA00022989"/>
    </source>
</evidence>
<comment type="subcellular location">
    <subcellularLocation>
        <location evidence="1">Membrane</location>
        <topology evidence="1">Multi-pass membrane protein</topology>
    </subcellularLocation>
</comment>
<dbReference type="Gene3D" id="1.20.1250.20">
    <property type="entry name" value="MFS general substrate transporter like domains"/>
    <property type="match status" value="1"/>
</dbReference>
<proteinExistence type="predicted"/>
<feature type="transmembrane region" description="Helical" evidence="7">
    <location>
        <begin position="188"/>
        <end position="210"/>
    </location>
</feature>
<dbReference type="PANTHER" id="PTHR23504">
    <property type="entry name" value="MAJOR FACILITATOR SUPERFAMILY DOMAIN-CONTAINING PROTEIN 10"/>
    <property type="match status" value="1"/>
</dbReference>
<dbReference type="PANTHER" id="PTHR23504:SF8">
    <property type="entry name" value="TRANSPORTER, PUTATIVE (AFU_ORTHOLOGUE AFUA_1G03730)-RELATED"/>
    <property type="match status" value="1"/>
</dbReference>
<comment type="caution">
    <text evidence="9">The sequence shown here is derived from an EMBL/GenBank/DDBJ whole genome shotgun (WGS) entry which is preliminary data.</text>
</comment>
<protein>
    <recommendedName>
        <fullName evidence="8">Major facilitator superfamily (MFS) profile domain-containing protein</fullName>
    </recommendedName>
</protein>
<dbReference type="OrthoDB" id="10262656at2759"/>
<feature type="transmembrane region" description="Helical" evidence="7">
    <location>
        <begin position="460"/>
        <end position="478"/>
    </location>
</feature>
<feature type="region of interest" description="Disordered" evidence="6">
    <location>
        <begin position="252"/>
        <end position="275"/>
    </location>
</feature>
<dbReference type="Proteomes" id="UP000237631">
    <property type="component" value="Unassembled WGS sequence"/>
</dbReference>
<feature type="transmembrane region" description="Helical" evidence="7">
    <location>
        <begin position="85"/>
        <end position="103"/>
    </location>
</feature>
<gene>
    <name evidence="9" type="ORF">CBER1_08407</name>
</gene>
<dbReference type="AlphaFoldDB" id="A0A2S6BV84"/>
<dbReference type="InterPro" id="IPR011701">
    <property type="entry name" value="MFS"/>
</dbReference>
<evidence type="ECO:0000256" key="3">
    <source>
        <dbReference type="ARBA" id="ARBA00022692"/>
    </source>
</evidence>
<dbReference type="GO" id="GO:0016020">
    <property type="term" value="C:membrane"/>
    <property type="evidence" value="ECO:0007669"/>
    <property type="project" value="UniProtKB-SubCell"/>
</dbReference>
<feature type="compositionally biased region" description="Low complexity" evidence="6">
    <location>
        <begin position="570"/>
        <end position="586"/>
    </location>
</feature>
<feature type="transmembrane region" description="Helical" evidence="7">
    <location>
        <begin position="51"/>
        <end position="73"/>
    </location>
</feature>
<feature type="transmembrane region" description="Helical" evidence="7">
    <location>
        <begin position="352"/>
        <end position="372"/>
    </location>
</feature>
<dbReference type="EMBL" id="PNEN01001756">
    <property type="protein sequence ID" value="PPJ51381.1"/>
    <property type="molecule type" value="Genomic_DNA"/>
</dbReference>
<accession>A0A2S6BV84</accession>
<evidence type="ECO:0000256" key="6">
    <source>
        <dbReference type="SAM" id="MobiDB-lite"/>
    </source>
</evidence>
<dbReference type="InterPro" id="IPR036259">
    <property type="entry name" value="MFS_trans_sf"/>
</dbReference>
<keyword evidence="2" id="KW-0813">Transport</keyword>
<dbReference type="InterPro" id="IPR020846">
    <property type="entry name" value="MFS_dom"/>
</dbReference>
<dbReference type="PROSITE" id="PS50850">
    <property type="entry name" value="MFS"/>
    <property type="match status" value="1"/>
</dbReference>
<keyword evidence="5 7" id="KW-0472">Membrane</keyword>
<dbReference type="CDD" id="cd17330">
    <property type="entry name" value="MFS_SLC46_TetA_like"/>
    <property type="match status" value="1"/>
</dbReference>
<feature type="transmembrane region" description="Helical" evidence="7">
    <location>
        <begin position="384"/>
        <end position="404"/>
    </location>
</feature>
<feature type="region of interest" description="Disordered" evidence="6">
    <location>
        <begin position="543"/>
        <end position="667"/>
    </location>
</feature>
<sequence length="667" mass="71780">MASAQRRERKLPVQQLSILAICRFAEPLASTSLYPYLPEMVESFGIPQNEVGKWAGICAAVFSLFQALMGIPWGRFSDRYGRKPAILLGLTSTMFMSLLWGFSKSLPLAIVARALQGAGNGNVGIIRTTVAEMVPFKELQPRAFSLMPLVWNIGSIFGPTVGGSLANPLNVKPGEKVGSANLFAQFPYLLPNLVSATFFAISIATGILFLEETLETAKGRRDYGLILGKKLSKAVRYYVVKLEELLHIRTKPDQSHTNGETDPLLKRPASSDDSEANIAFESKPRIAPPSWREVLNRQAVINLIVYTLLAMHAMAFDQLLPVFLQHDPIDALHGTPYEAPLKFAGGFGLDHFQIGLLSTGYGIFGLPVQFLVFTPLARKYGVLFWLKVVSIVFILVYLATPFAALLPTTRTRVSAIFLIMLVKCLCGIFAFPCSTIMLTNSASSLRTLGTLNGIATSVSAIGRAAGPAIGGVVFSIGVKKGYVIAPWWLQAAIAAVGAIPIWWLVEGEGFGGDDEVSDEEEEEEEEQEALLVAAAEGGAEAQGKVPAINGASKQNGVQEVDEAERSYGGLAPLTRTSTTASAALMSDGEDDDQASRRGSETGGLGRTKSRRTSVTERSEGASAPALSRRNSRRVMRKISIPIGMGNEPISRRYSSNLGQSFGSAGGN</sequence>
<feature type="transmembrane region" description="Helical" evidence="7">
    <location>
        <begin position="416"/>
        <end position="439"/>
    </location>
</feature>
<evidence type="ECO:0000256" key="5">
    <source>
        <dbReference type="ARBA" id="ARBA00023136"/>
    </source>
</evidence>
<keyword evidence="10" id="KW-1185">Reference proteome</keyword>
<name>A0A2S6BV84_9PEZI</name>
<dbReference type="GO" id="GO:0022857">
    <property type="term" value="F:transmembrane transporter activity"/>
    <property type="evidence" value="ECO:0007669"/>
    <property type="project" value="InterPro"/>
</dbReference>
<evidence type="ECO:0000259" key="8">
    <source>
        <dbReference type="PROSITE" id="PS50850"/>
    </source>
</evidence>
<dbReference type="SUPFAM" id="SSF103473">
    <property type="entry name" value="MFS general substrate transporter"/>
    <property type="match status" value="1"/>
</dbReference>